<dbReference type="InterPro" id="IPR022435">
    <property type="entry name" value="Surface-anchored_actinobac"/>
</dbReference>
<feature type="region of interest" description="Disordered" evidence="1">
    <location>
        <begin position="355"/>
        <end position="374"/>
    </location>
</feature>
<name>A0AAU3GKW7_9ACTN</name>
<dbReference type="EMBL" id="CP109535">
    <property type="protein sequence ID" value="WTY93612.1"/>
    <property type="molecule type" value="Genomic_DNA"/>
</dbReference>
<evidence type="ECO:0000313" key="4">
    <source>
        <dbReference type="EMBL" id="WTY93612.1"/>
    </source>
</evidence>
<keyword evidence="2" id="KW-0472">Membrane</keyword>
<protein>
    <submittedName>
        <fullName evidence="4">Choice-of-anchor M domain-containing protein</fullName>
    </submittedName>
</protein>
<keyword evidence="2" id="KW-1133">Transmembrane helix</keyword>
<dbReference type="NCBIfam" id="NF038134">
    <property type="entry name" value="choice_anch_M"/>
    <property type="match status" value="1"/>
</dbReference>
<evidence type="ECO:0000256" key="1">
    <source>
        <dbReference type="SAM" id="MobiDB-lite"/>
    </source>
</evidence>
<proteinExistence type="predicted"/>
<reference evidence="4" key="1">
    <citation type="submission" date="2022-10" db="EMBL/GenBank/DDBJ databases">
        <title>The complete genomes of actinobacterial strains from the NBC collection.</title>
        <authorList>
            <person name="Joergensen T.S."/>
            <person name="Alvarez Arevalo M."/>
            <person name="Sterndorff E.B."/>
            <person name="Faurdal D."/>
            <person name="Vuksanovic O."/>
            <person name="Mourched A.-S."/>
            <person name="Charusanti P."/>
            <person name="Shaw S."/>
            <person name="Blin K."/>
            <person name="Weber T."/>
        </authorList>
    </citation>
    <scope>NUCLEOTIDE SEQUENCE</scope>
    <source>
        <strain evidence="4">NBC_01401</strain>
    </source>
</reference>
<keyword evidence="3" id="KW-0732">Signal</keyword>
<organism evidence="4">
    <name type="scientific">Streptomyces sp. NBC_01401</name>
    <dbReference type="NCBI Taxonomy" id="2903854"/>
    <lineage>
        <taxon>Bacteria</taxon>
        <taxon>Bacillati</taxon>
        <taxon>Actinomycetota</taxon>
        <taxon>Actinomycetes</taxon>
        <taxon>Kitasatosporales</taxon>
        <taxon>Streptomycetaceae</taxon>
        <taxon>Streptomyces</taxon>
    </lineage>
</organism>
<evidence type="ECO:0000256" key="2">
    <source>
        <dbReference type="SAM" id="Phobius"/>
    </source>
</evidence>
<accession>A0AAU3GKW7</accession>
<sequence length="599" mass="63944">MTLFPGRVPRRVRRACSLLSLGGVLALAVTAPAAAATGPAGDRTVLGAGQHVDAVYPVIKGDDLTIRSLTDDGEADPDDVALHIPDTKTSHIELPEEYSFLGEPGSEAWISPQTQDTSVVWPGWSFEGIPNGKLKGTVSIGFEGFAYAGEAKSPTFAVTQPGGFGNKKVSQLIVPGSAFSSVSGEVGSHTHANWLFTEQGTYDIDFSVHATLASGKALEDTATVRFIVGDVPDEQREPASQKVRHHSENAEGLLITPSKVDAEYFVGQTVDLTASSDKAEEDSAYRWYVKKEGESDYSEDPEQQAAVYTTKPDRVLDGTQVYAELLKDGKAVEKSEPTTVHVRALDPTTQLTVTADKKTHHKGDTARFTSAQNPKTDDEHYHWYLKRPGESAYEWIEESRLADQELPVTAGLDGAQVLARLFNADHAVLAESAPRTLSVDAGDETSAVAVEVDQDTEQYTAGAKATFTAEVSNAPKGHSVSWSVRQNAENPFTEIAGAEGATMEHTVPADWNGAQVLAAVKDSDGKVVAEGTVPVLKVSEAKKSAAQESAASDQERSDSSSAAVWWTTAAAVVVVAALAVWFVRRRRNGTPAETAGDPQ</sequence>
<keyword evidence="2" id="KW-0812">Transmembrane</keyword>
<dbReference type="NCBIfam" id="TIGR03769">
    <property type="entry name" value="P_ac_wall_RPT"/>
    <property type="match status" value="1"/>
</dbReference>
<dbReference type="AlphaFoldDB" id="A0AAU3GKW7"/>
<feature type="signal peptide" evidence="3">
    <location>
        <begin position="1"/>
        <end position="35"/>
    </location>
</feature>
<evidence type="ECO:0000256" key="3">
    <source>
        <dbReference type="SAM" id="SignalP"/>
    </source>
</evidence>
<feature type="chain" id="PRO_5043570066" evidence="3">
    <location>
        <begin position="36"/>
        <end position="599"/>
    </location>
</feature>
<gene>
    <name evidence="4" type="ORF">OG626_01285</name>
</gene>
<feature type="transmembrane region" description="Helical" evidence="2">
    <location>
        <begin position="563"/>
        <end position="583"/>
    </location>
</feature>